<organism evidence="1 2">
    <name type="scientific">Pontibacter chinhatensis</name>
    <dbReference type="NCBI Taxonomy" id="1436961"/>
    <lineage>
        <taxon>Bacteria</taxon>
        <taxon>Pseudomonadati</taxon>
        <taxon>Bacteroidota</taxon>
        <taxon>Cytophagia</taxon>
        <taxon>Cytophagales</taxon>
        <taxon>Hymenobacteraceae</taxon>
        <taxon>Pontibacter</taxon>
    </lineage>
</organism>
<protein>
    <submittedName>
        <fullName evidence="1">Uncharacterized protein</fullName>
    </submittedName>
</protein>
<gene>
    <name evidence="1" type="ORF">SAMN05421739_1185</name>
</gene>
<dbReference type="AlphaFoldDB" id="A0A1I2ZRE2"/>
<keyword evidence="2" id="KW-1185">Reference proteome</keyword>
<dbReference type="EMBL" id="FOOT01000018">
    <property type="protein sequence ID" value="SFH40417.1"/>
    <property type="molecule type" value="Genomic_DNA"/>
</dbReference>
<reference evidence="2" key="1">
    <citation type="submission" date="2016-10" db="EMBL/GenBank/DDBJ databases">
        <authorList>
            <person name="Varghese N."/>
            <person name="Submissions S."/>
        </authorList>
    </citation>
    <scope>NUCLEOTIDE SEQUENCE [LARGE SCALE GENOMIC DNA]</scope>
    <source>
        <strain evidence="2">LP51</strain>
    </source>
</reference>
<evidence type="ECO:0000313" key="2">
    <source>
        <dbReference type="Proteomes" id="UP000198724"/>
    </source>
</evidence>
<evidence type="ECO:0000313" key="1">
    <source>
        <dbReference type="EMBL" id="SFH40417.1"/>
    </source>
</evidence>
<name>A0A1I2ZRE2_9BACT</name>
<accession>A0A1I2ZRE2</accession>
<dbReference type="STRING" id="1436961.SAMN05421739_1185"/>
<sequence length="170" mass="19747">MNSYQNPMIYDIESDAYEMEVPQDLKITADGIAYVVKVKEIIENTHLFHCVTSYEDYNYVLGEYVKNQMHIFSNEVQVLLLYYDERLALHTPMPVRVSIEEAGDEVSILDVSYRVNKRVKSFQEWQSELISLKAESLETEIPTSVQLYSPEYEILQAQSKHCPITCIAHD</sequence>
<dbReference type="Proteomes" id="UP000198724">
    <property type="component" value="Unassembled WGS sequence"/>
</dbReference>
<proteinExistence type="predicted"/>